<comment type="caution">
    <text evidence="10">The sequence shown here is derived from an EMBL/GenBank/DDBJ whole genome shotgun (WGS) entry which is preliminary data.</text>
</comment>
<feature type="domain" description="TonB-dependent receptor plug" evidence="8">
    <location>
        <begin position="145"/>
        <end position="240"/>
    </location>
</feature>
<keyword evidence="7" id="KW-0732">Signal</keyword>
<dbReference type="EMBL" id="JBHRTD010000001">
    <property type="protein sequence ID" value="MFC3136958.1"/>
    <property type="molecule type" value="Genomic_DNA"/>
</dbReference>
<comment type="subcellular location">
    <subcellularLocation>
        <location evidence="1">Cell outer membrane</location>
        <topology evidence="1">Multi-pass membrane protein</topology>
    </subcellularLocation>
</comment>
<reference evidence="11" key="1">
    <citation type="journal article" date="2019" name="Int. J. Syst. Evol. Microbiol.">
        <title>The Global Catalogue of Microorganisms (GCM) 10K type strain sequencing project: providing services to taxonomists for standard genome sequencing and annotation.</title>
        <authorList>
            <consortium name="The Broad Institute Genomics Platform"/>
            <consortium name="The Broad Institute Genome Sequencing Center for Infectious Disease"/>
            <person name="Wu L."/>
            <person name="Ma J."/>
        </authorList>
    </citation>
    <scope>NUCLEOTIDE SEQUENCE [LARGE SCALE GENOMIC DNA]</scope>
    <source>
        <strain evidence="11">KCTC 52277</strain>
    </source>
</reference>
<protein>
    <submittedName>
        <fullName evidence="10">TonB-dependent receptor domain-containing protein</fullName>
    </submittedName>
</protein>
<evidence type="ECO:0000256" key="3">
    <source>
        <dbReference type="ARBA" id="ARBA00022452"/>
    </source>
</evidence>
<dbReference type="InterPro" id="IPR036942">
    <property type="entry name" value="Beta-barrel_TonB_sf"/>
</dbReference>
<dbReference type="SUPFAM" id="SSF49452">
    <property type="entry name" value="Starch-binding domain-like"/>
    <property type="match status" value="1"/>
</dbReference>
<evidence type="ECO:0000256" key="5">
    <source>
        <dbReference type="ARBA" id="ARBA00023136"/>
    </source>
</evidence>
<dbReference type="Gene3D" id="2.40.170.20">
    <property type="entry name" value="TonB-dependent receptor, beta-barrel domain"/>
    <property type="match status" value="1"/>
</dbReference>
<feature type="domain" description="TonB-dependent transporter Oar-like beta-barrel" evidence="9">
    <location>
        <begin position="359"/>
        <end position="869"/>
    </location>
</feature>
<dbReference type="PANTHER" id="PTHR30069:SF46">
    <property type="entry name" value="OAR PROTEIN"/>
    <property type="match status" value="1"/>
</dbReference>
<keyword evidence="6" id="KW-0998">Cell outer membrane</keyword>
<dbReference type="InterPro" id="IPR039426">
    <property type="entry name" value="TonB-dep_rcpt-like"/>
</dbReference>
<dbReference type="InterPro" id="IPR037066">
    <property type="entry name" value="Plug_dom_sf"/>
</dbReference>
<dbReference type="PANTHER" id="PTHR30069">
    <property type="entry name" value="TONB-DEPENDENT OUTER MEMBRANE RECEPTOR"/>
    <property type="match status" value="1"/>
</dbReference>
<dbReference type="Pfam" id="PF13620">
    <property type="entry name" value="CarboxypepD_reg"/>
    <property type="match status" value="1"/>
</dbReference>
<keyword evidence="5" id="KW-0472">Membrane</keyword>
<evidence type="ECO:0000256" key="6">
    <source>
        <dbReference type="ARBA" id="ARBA00023237"/>
    </source>
</evidence>
<keyword evidence="4" id="KW-0812">Transmembrane</keyword>
<dbReference type="InterPro" id="IPR013784">
    <property type="entry name" value="Carb-bd-like_fold"/>
</dbReference>
<evidence type="ECO:0000313" key="11">
    <source>
        <dbReference type="Proteomes" id="UP001595621"/>
    </source>
</evidence>
<name>A0ABV7G9A8_9GAMM</name>
<feature type="chain" id="PRO_5045928319" evidence="7">
    <location>
        <begin position="27"/>
        <end position="1007"/>
    </location>
</feature>
<evidence type="ECO:0000256" key="7">
    <source>
        <dbReference type="SAM" id="SignalP"/>
    </source>
</evidence>
<gene>
    <name evidence="10" type="ORF">ACFOE0_01975</name>
</gene>
<dbReference type="Pfam" id="PF07715">
    <property type="entry name" value="Plug"/>
    <property type="match status" value="1"/>
</dbReference>
<keyword evidence="2" id="KW-0813">Transport</keyword>
<dbReference type="Proteomes" id="UP001595621">
    <property type="component" value="Unassembled WGS sequence"/>
</dbReference>
<keyword evidence="11" id="KW-1185">Reference proteome</keyword>
<accession>A0ABV7G9A8</accession>
<dbReference type="SUPFAM" id="SSF56935">
    <property type="entry name" value="Porins"/>
    <property type="match status" value="1"/>
</dbReference>
<keyword evidence="10" id="KW-0675">Receptor</keyword>
<dbReference type="Pfam" id="PF25183">
    <property type="entry name" value="OMP_b-brl_4"/>
    <property type="match status" value="1"/>
</dbReference>
<sequence>MSNALKKNALALAIVAGLGMSGAAFANETTSSINGRVLTPTGQPAAGTEVIIIHIPSGTTKVATVNDAGIFTAKGLRVGGPYKVILDSNEYQDADVDDIFLSLGRAYDLSVELENASNSAIETITVTGDISRAVAYSENGPSANFNLEQLQDFPAINRNISDIVRMDPRISVDESRGDINAIQCAGKSPRFNSLTLDGVRMNDSFGLNANGYPTERMPFSYDAIEQVAVELAPFDVTYGGFTACNINAVTKSGANEVYGGMFIDYTNNNMRGDSLEGDKVNIGDYNETRYGVNVGLPIIEDKVFLFAAYEKQQGTNLFNRGPIGSGAVEEIGLSQAALDEIAEIAKTKYQYDPGGIPTSLDNEDEKLLIKLDWNINDAHRFAFTYNYNDGNNFTESDGDLDEFEFENHLYERGAELNSYSGALYSDWTDSFSTEMRVGYLKLDNRQNSVGGTDFGEMRVKVDGVNVYLGGDDSRQANDLNYDLFNLSLRGYYYMDNGHNLTFGYERDTLDVFNLFVQHTETEIRFNSIEDFRDGYASAIYYNNAPSGNPNDAAADWGYSANSVYFQDAFYPTDNLRVVAGLRYDWYETSDSPIENPEFVESYGFSNSTNLDGEGLLQPRLGLTYELDTDTVIRGGVGLFTGGNPNVWLSNNFSNNNVLQFGQRGKDFGYTDGSRSLFDSDVVYLGLEDGVPNGPGYGVPSELYNAVAAGDGRNFELNYLDPNFKLPSEWKISTGVTHIFPQDYVLNADLLVSISKDAAIVKRADLEQTGTTDEGYPIYESTKLGAFVLTNTNETSTSYTASLGISKSHENGISWMAGYAYNDAEDVQPMTSSVAFSNYVNRAFFDPQEEVVSRSNYNVRHRFTANFNWSKELIAGYETTVSLFGLLTEGEPYSLTLSADDSFGIYKFSPFLDETNNVLPVGGVRNSEIGSWWGKVDMQVTQQMPAFSAEHKSEAFIVIDNLTNLLNDDWGILEKANFPGNVTIGEKAEGRIGDASLWEIRVGLRYEF</sequence>
<proteinExistence type="predicted"/>
<evidence type="ECO:0000256" key="1">
    <source>
        <dbReference type="ARBA" id="ARBA00004571"/>
    </source>
</evidence>
<dbReference type="InterPro" id="IPR012910">
    <property type="entry name" value="Plug_dom"/>
</dbReference>
<evidence type="ECO:0000259" key="8">
    <source>
        <dbReference type="Pfam" id="PF07715"/>
    </source>
</evidence>
<evidence type="ECO:0000313" key="10">
    <source>
        <dbReference type="EMBL" id="MFC3136958.1"/>
    </source>
</evidence>
<keyword evidence="3" id="KW-1134">Transmembrane beta strand</keyword>
<evidence type="ECO:0000256" key="2">
    <source>
        <dbReference type="ARBA" id="ARBA00022448"/>
    </source>
</evidence>
<dbReference type="InterPro" id="IPR057601">
    <property type="entry name" value="Oar-like_b-barrel"/>
</dbReference>
<evidence type="ECO:0000259" key="9">
    <source>
        <dbReference type="Pfam" id="PF25183"/>
    </source>
</evidence>
<evidence type="ECO:0000256" key="4">
    <source>
        <dbReference type="ARBA" id="ARBA00022692"/>
    </source>
</evidence>
<feature type="signal peptide" evidence="7">
    <location>
        <begin position="1"/>
        <end position="26"/>
    </location>
</feature>
<dbReference type="Gene3D" id="2.170.130.10">
    <property type="entry name" value="TonB-dependent receptor, plug domain"/>
    <property type="match status" value="1"/>
</dbReference>
<dbReference type="RefSeq" id="WP_248937276.1">
    <property type="nucleotide sequence ID" value="NZ_JAKILF010000008.1"/>
</dbReference>
<organism evidence="10 11">
    <name type="scientific">Shewanella submarina</name>
    <dbReference type="NCBI Taxonomy" id="2016376"/>
    <lineage>
        <taxon>Bacteria</taxon>
        <taxon>Pseudomonadati</taxon>
        <taxon>Pseudomonadota</taxon>
        <taxon>Gammaproteobacteria</taxon>
        <taxon>Alteromonadales</taxon>
        <taxon>Shewanellaceae</taxon>
        <taxon>Shewanella</taxon>
    </lineage>
</organism>